<dbReference type="PRINTS" id="PR00081">
    <property type="entry name" value="GDHRDH"/>
</dbReference>
<accession>A0A1V2ICE3</accession>
<protein>
    <submittedName>
        <fullName evidence="3">3-ketoacyl-ACP reductase</fullName>
    </submittedName>
</protein>
<dbReference type="EMBL" id="MOMC01000029">
    <property type="protein sequence ID" value="ONH29858.1"/>
    <property type="molecule type" value="Genomic_DNA"/>
</dbReference>
<dbReference type="PANTHER" id="PTHR43943:SF2">
    <property type="entry name" value="DEHYDROGENASE_REDUCTASE 4"/>
    <property type="match status" value="1"/>
</dbReference>
<dbReference type="PRINTS" id="PR00080">
    <property type="entry name" value="SDRFAMILY"/>
</dbReference>
<evidence type="ECO:0000313" key="3">
    <source>
        <dbReference type="EMBL" id="ONH29858.1"/>
    </source>
</evidence>
<dbReference type="CDD" id="cd05233">
    <property type="entry name" value="SDR_c"/>
    <property type="match status" value="1"/>
</dbReference>
<dbReference type="SUPFAM" id="SSF51735">
    <property type="entry name" value="NAD(P)-binding Rossmann-fold domains"/>
    <property type="match status" value="1"/>
</dbReference>
<keyword evidence="2" id="KW-0560">Oxidoreductase</keyword>
<evidence type="ECO:0000256" key="1">
    <source>
        <dbReference type="ARBA" id="ARBA00006484"/>
    </source>
</evidence>
<dbReference type="RefSeq" id="WP_076817580.1">
    <property type="nucleotide sequence ID" value="NZ_MOMC01000029.1"/>
</dbReference>
<dbReference type="GO" id="GO:0016491">
    <property type="term" value="F:oxidoreductase activity"/>
    <property type="evidence" value="ECO:0007669"/>
    <property type="project" value="UniProtKB-KW"/>
</dbReference>
<keyword evidence="4" id="KW-1185">Reference proteome</keyword>
<evidence type="ECO:0000256" key="2">
    <source>
        <dbReference type="ARBA" id="ARBA00023002"/>
    </source>
</evidence>
<dbReference type="Gene3D" id="3.40.50.720">
    <property type="entry name" value="NAD(P)-binding Rossmann-like Domain"/>
    <property type="match status" value="1"/>
</dbReference>
<comment type="similarity">
    <text evidence="1">Belongs to the short-chain dehydrogenases/reductases (SDR) family.</text>
</comment>
<dbReference type="PANTHER" id="PTHR43943">
    <property type="entry name" value="DEHYDROGENASE/REDUCTASE (SDR FAMILY) MEMBER 4"/>
    <property type="match status" value="1"/>
</dbReference>
<gene>
    <name evidence="3" type="ORF">BL253_15300</name>
</gene>
<organism evidence="3 4">
    <name type="scientific">Pseudofrankia asymbiotica</name>
    <dbReference type="NCBI Taxonomy" id="1834516"/>
    <lineage>
        <taxon>Bacteria</taxon>
        <taxon>Bacillati</taxon>
        <taxon>Actinomycetota</taxon>
        <taxon>Actinomycetes</taxon>
        <taxon>Frankiales</taxon>
        <taxon>Frankiaceae</taxon>
        <taxon>Pseudofrankia</taxon>
    </lineage>
</organism>
<comment type="caution">
    <text evidence="3">The sequence shown here is derived from an EMBL/GenBank/DDBJ whole genome shotgun (WGS) entry which is preliminary data.</text>
</comment>
<dbReference type="AlphaFoldDB" id="A0A1V2ICE3"/>
<dbReference type="OrthoDB" id="9789398at2"/>
<dbReference type="Proteomes" id="UP000188929">
    <property type="component" value="Unassembled WGS sequence"/>
</dbReference>
<dbReference type="NCBIfam" id="NF005559">
    <property type="entry name" value="PRK07231.1"/>
    <property type="match status" value="1"/>
</dbReference>
<dbReference type="FunFam" id="3.40.50.720:FF:000084">
    <property type="entry name" value="Short-chain dehydrogenase reductase"/>
    <property type="match status" value="1"/>
</dbReference>
<dbReference type="InterPro" id="IPR002347">
    <property type="entry name" value="SDR_fam"/>
</dbReference>
<dbReference type="InterPro" id="IPR036291">
    <property type="entry name" value="NAD(P)-bd_dom_sf"/>
</dbReference>
<name>A0A1V2ICE3_9ACTN</name>
<reference evidence="4" key="1">
    <citation type="submission" date="2016-10" db="EMBL/GenBank/DDBJ databases">
        <title>Frankia sp. NRRL B-16386 Genome sequencing.</title>
        <authorList>
            <person name="Ghodhbane-Gtari F."/>
            <person name="Swanson E."/>
            <person name="Gueddou A."/>
            <person name="Hezbri K."/>
            <person name="Ktari K."/>
            <person name="Nouioui I."/>
            <person name="Morris K."/>
            <person name="Simpson S."/>
            <person name="Abebe-Akele F."/>
            <person name="Thomas K."/>
            <person name="Gtari M."/>
            <person name="Tisa L.S."/>
        </authorList>
    </citation>
    <scope>NUCLEOTIDE SEQUENCE [LARGE SCALE GENOMIC DNA]</scope>
    <source>
        <strain evidence="4">NRRL B-16386</strain>
    </source>
</reference>
<sequence length="268" mass="27351">MRVELDGRVALVTGASRGIGLAIARALAQNGARVMLTARKPPVLAEAAAEISGGLADVDGAGEVAVFAAHAGSPEGAEAAVAATVERFGGLDILVNNAATNPYAGPLIDIDLPRLDKTIEVNVRGPLVWTQAAWRARLREHGGTVLNIASIGGLKHGGPLGAYDMTKAALIYQTRHLATELGPGVRVNAIAPGLVQTDFARYLWTGAGPEADYGWALGRIGQPPDVASAALFLVSDAASWITGEVLVVDGGSLLGPRLAPTPPPTAAG</sequence>
<dbReference type="STRING" id="1834516.BL253_15300"/>
<proteinExistence type="inferred from homology"/>
<dbReference type="Pfam" id="PF13561">
    <property type="entry name" value="adh_short_C2"/>
    <property type="match status" value="1"/>
</dbReference>
<evidence type="ECO:0000313" key="4">
    <source>
        <dbReference type="Proteomes" id="UP000188929"/>
    </source>
</evidence>